<dbReference type="InterPro" id="IPR015883">
    <property type="entry name" value="Glyco_hydro_20_cat"/>
</dbReference>
<comment type="caution">
    <text evidence="6">The sequence shown here is derived from an EMBL/GenBank/DDBJ whole genome shotgun (WGS) entry which is preliminary data.</text>
</comment>
<dbReference type="InterPro" id="IPR017853">
    <property type="entry name" value="GH"/>
</dbReference>
<comment type="catalytic activity">
    <reaction evidence="1">
        <text>Hydrolysis of terminal non-reducing N-acetyl-D-hexosamine residues in N-acetyl-beta-D-hexosaminides.</text>
        <dbReference type="EC" id="3.2.1.52"/>
    </reaction>
</comment>
<name>A0A8J5KHQ8_HOMAM</name>
<dbReference type="PANTHER" id="PTHR21040">
    <property type="entry name" value="BCDNA.GH04120"/>
    <property type="match status" value="1"/>
</dbReference>
<sequence length="548" mass="60941">MTAKCRRRRLGLVMGALTVAGVVAVLWLVSNASPILKNPIFLVTPRQSHLPRVYHTPGVELHTEVGTEMPSDRLWHLDLKGGAPRIKVIEGIMMLAARAGATGVLLEWEDMFPFSGALANLSARNAYTHEEVKHIATAAKTAGLTMVHLMQSLGHLEYALKLPQWVMLREGESPAEACPSHPGTARLVIEAVNQLMEAVPTSIIHIGADEVFTLAQCKRCQAREQAPLRLYVDHVAHVAQHVKSRWGVRVLVWDDMLRHAPSYLLHSLAGLVEPTVWAYGPDVSRMVPPYILRTYSAVFPRVWLAPAFKGATGPLAIMPDAARHAANTLAWVQVGQRMKHYANLNVAGIVITGWSRYDHFAVLCELLPPSTPSLVVTLLTASRGFMTPATLHDAHTLLDCPPHVMLDPARDPHLWAARDCAFPGANMVSFLHRYVRLRDDVKTLQREAEERGGWLTAYNIRHNFSSPNRVREYMTNLRSFISALKDLHGEAEAVLTQYHNTATVEEWTEQHLLPLNLTLSKFTSVSATLLSHKTWPRRPLEGRPSSAT</sequence>
<dbReference type="EMBL" id="JAHLQT010018204">
    <property type="protein sequence ID" value="KAG7169149.1"/>
    <property type="molecule type" value="Genomic_DNA"/>
</dbReference>
<evidence type="ECO:0000313" key="6">
    <source>
        <dbReference type="EMBL" id="KAG7169149.1"/>
    </source>
</evidence>
<organism evidence="6 7">
    <name type="scientific">Homarus americanus</name>
    <name type="common">American lobster</name>
    <dbReference type="NCBI Taxonomy" id="6706"/>
    <lineage>
        <taxon>Eukaryota</taxon>
        <taxon>Metazoa</taxon>
        <taxon>Ecdysozoa</taxon>
        <taxon>Arthropoda</taxon>
        <taxon>Crustacea</taxon>
        <taxon>Multicrustacea</taxon>
        <taxon>Malacostraca</taxon>
        <taxon>Eumalacostraca</taxon>
        <taxon>Eucarida</taxon>
        <taxon>Decapoda</taxon>
        <taxon>Pleocyemata</taxon>
        <taxon>Astacidea</taxon>
        <taxon>Nephropoidea</taxon>
        <taxon>Nephropidae</taxon>
        <taxon>Homarus</taxon>
    </lineage>
</organism>
<evidence type="ECO:0000256" key="4">
    <source>
        <dbReference type="ARBA" id="ARBA00022801"/>
    </source>
</evidence>
<accession>A0A8J5KHQ8</accession>
<comment type="similarity">
    <text evidence="2">Belongs to the glycosyl hydrolase 20 family.</text>
</comment>
<gene>
    <name evidence="6" type="primary">Hexd-L3</name>
    <name evidence="6" type="ORF">Hamer_G022787</name>
</gene>
<evidence type="ECO:0000259" key="5">
    <source>
        <dbReference type="Pfam" id="PF00728"/>
    </source>
</evidence>
<protein>
    <recommendedName>
        <fullName evidence="3">beta-N-acetylhexosaminidase</fullName>
        <ecNumber evidence="3">3.2.1.52</ecNumber>
    </recommendedName>
</protein>
<dbReference type="Gene3D" id="3.20.20.80">
    <property type="entry name" value="Glycosidases"/>
    <property type="match status" value="1"/>
</dbReference>
<keyword evidence="4" id="KW-0378">Hydrolase</keyword>
<dbReference type="GO" id="GO:0004563">
    <property type="term" value="F:beta-N-acetylhexosaminidase activity"/>
    <property type="evidence" value="ECO:0007669"/>
    <property type="project" value="UniProtKB-EC"/>
</dbReference>
<dbReference type="CDD" id="cd06565">
    <property type="entry name" value="GH20_GcnA-like"/>
    <property type="match status" value="1"/>
</dbReference>
<evidence type="ECO:0000256" key="3">
    <source>
        <dbReference type="ARBA" id="ARBA00012663"/>
    </source>
</evidence>
<dbReference type="AlphaFoldDB" id="A0A8J5KHQ8"/>
<evidence type="ECO:0000256" key="1">
    <source>
        <dbReference type="ARBA" id="ARBA00001231"/>
    </source>
</evidence>
<dbReference type="PANTHER" id="PTHR21040:SF8">
    <property type="entry name" value="BCDNA.GH04120"/>
    <property type="match status" value="1"/>
</dbReference>
<reference evidence="6" key="1">
    <citation type="journal article" date="2021" name="Sci. Adv.">
        <title>The American lobster genome reveals insights on longevity, neural, and immune adaptations.</title>
        <authorList>
            <person name="Polinski J.M."/>
            <person name="Zimin A.V."/>
            <person name="Clark K.F."/>
            <person name="Kohn A.B."/>
            <person name="Sadowski N."/>
            <person name="Timp W."/>
            <person name="Ptitsyn A."/>
            <person name="Khanna P."/>
            <person name="Romanova D.Y."/>
            <person name="Williams P."/>
            <person name="Greenwood S.J."/>
            <person name="Moroz L.L."/>
            <person name="Walt D.R."/>
            <person name="Bodnar A.G."/>
        </authorList>
    </citation>
    <scope>NUCLEOTIDE SEQUENCE</scope>
    <source>
        <strain evidence="6">GMGI-L3</strain>
    </source>
</reference>
<dbReference type="InterPro" id="IPR038901">
    <property type="entry name" value="HEXDC-like"/>
</dbReference>
<dbReference type="SUPFAM" id="SSF51445">
    <property type="entry name" value="(Trans)glycosidases"/>
    <property type="match status" value="1"/>
</dbReference>
<evidence type="ECO:0000256" key="2">
    <source>
        <dbReference type="ARBA" id="ARBA00006285"/>
    </source>
</evidence>
<feature type="domain" description="Glycoside hydrolase family 20 catalytic" evidence="5">
    <location>
        <begin position="124"/>
        <end position="261"/>
    </location>
</feature>
<proteinExistence type="inferred from homology"/>
<dbReference type="GO" id="GO:0005975">
    <property type="term" value="P:carbohydrate metabolic process"/>
    <property type="evidence" value="ECO:0007669"/>
    <property type="project" value="InterPro"/>
</dbReference>
<keyword evidence="7" id="KW-1185">Reference proteome</keyword>
<dbReference type="Pfam" id="PF00728">
    <property type="entry name" value="Glyco_hydro_20"/>
    <property type="match status" value="1"/>
</dbReference>
<dbReference type="Proteomes" id="UP000747542">
    <property type="component" value="Unassembled WGS sequence"/>
</dbReference>
<evidence type="ECO:0000313" key="7">
    <source>
        <dbReference type="Proteomes" id="UP000747542"/>
    </source>
</evidence>
<dbReference type="EC" id="3.2.1.52" evidence="3"/>